<dbReference type="Gene3D" id="3.40.50.150">
    <property type="entry name" value="Vaccinia Virus protein VP39"/>
    <property type="match status" value="1"/>
</dbReference>
<reference evidence="6" key="1">
    <citation type="submission" date="2019-02" db="EMBL/GenBank/DDBJ databases">
        <title>Draft genome of the type strain Pelomonas aquatica CCUG 52575T.</title>
        <authorList>
            <person name="Gomila M."/>
            <person name="Lalucat J."/>
        </authorList>
    </citation>
    <scope>NUCLEOTIDE SEQUENCE</scope>
    <source>
        <strain evidence="6">CCUG 52575</strain>
    </source>
</reference>
<dbReference type="GO" id="GO:0032259">
    <property type="term" value="P:methylation"/>
    <property type="evidence" value="ECO:0007669"/>
    <property type="project" value="UniProtKB-KW"/>
</dbReference>
<gene>
    <name evidence="6" type="ORF">EXJ73_14955</name>
</gene>
<keyword evidence="1" id="KW-0489">Methyltransferase</keyword>
<evidence type="ECO:0000256" key="3">
    <source>
        <dbReference type="ARBA" id="ARBA00022747"/>
    </source>
</evidence>
<dbReference type="InterPro" id="IPR029063">
    <property type="entry name" value="SAM-dependent_MTases_sf"/>
</dbReference>
<evidence type="ECO:0008006" key="8">
    <source>
        <dbReference type="Google" id="ProtNLM"/>
    </source>
</evidence>
<dbReference type="Proteomes" id="UP001152766">
    <property type="component" value="Unassembled WGS sequence"/>
</dbReference>
<evidence type="ECO:0000313" key="6">
    <source>
        <dbReference type="EMBL" id="MDG0863759.1"/>
    </source>
</evidence>
<evidence type="ECO:0000256" key="1">
    <source>
        <dbReference type="ARBA" id="ARBA00022603"/>
    </source>
</evidence>
<accession>A0A9X4R5Y3</accession>
<evidence type="ECO:0000256" key="2">
    <source>
        <dbReference type="ARBA" id="ARBA00022679"/>
    </source>
</evidence>
<proteinExistence type="predicted"/>
<organism evidence="6 7">
    <name type="scientific">Pelomonas aquatica</name>
    <dbReference type="NCBI Taxonomy" id="431058"/>
    <lineage>
        <taxon>Bacteria</taxon>
        <taxon>Pseudomonadati</taxon>
        <taxon>Pseudomonadota</taxon>
        <taxon>Betaproteobacteria</taxon>
        <taxon>Burkholderiales</taxon>
        <taxon>Sphaerotilaceae</taxon>
        <taxon>Roseateles</taxon>
    </lineage>
</organism>
<dbReference type="GO" id="GO:0009307">
    <property type="term" value="P:DNA restriction-modification system"/>
    <property type="evidence" value="ECO:0007669"/>
    <property type="project" value="UniProtKB-KW"/>
</dbReference>
<keyword evidence="2" id="KW-0808">Transferase</keyword>
<dbReference type="GO" id="GO:0003886">
    <property type="term" value="F:DNA (cytosine-5-)-methyltransferase activity"/>
    <property type="evidence" value="ECO:0007669"/>
    <property type="project" value="UniProtKB-EC"/>
</dbReference>
<protein>
    <recommendedName>
        <fullName evidence="8">DNA (cytosine-5-)-methyltransferase</fullName>
    </recommendedName>
</protein>
<dbReference type="SUPFAM" id="SSF53335">
    <property type="entry name" value="S-adenosyl-L-methionine-dependent methyltransferases"/>
    <property type="match status" value="1"/>
</dbReference>
<dbReference type="InterPro" id="IPR001525">
    <property type="entry name" value="C5_MeTfrase"/>
</dbReference>
<evidence type="ECO:0000313" key="7">
    <source>
        <dbReference type="Proteomes" id="UP001152766"/>
    </source>
</evidence>
<evidence type="ECO:0000256" key="4">
    <source>
        <dbReference type="ARBA" id="ARBA00047422"/>
    </source>
</evidence>
<sequence length="205" mass="22020">MGGRRPSTAGSVTSHFGTRGTARRSPSSRHRASHTSVAGKGLGFADPKLAKAYQHAMRVLGEVDAKVIIIECARQFLTMDGGKYPDELIDQMMQAGYGVQHRALNAAGFGVAQSRERSILVCTRVGLDLDPIVGYLFPEEQESTACVADIMDADLPATIPEADITPHTTKRAPRKGQRVKVGHIDGLNCQGYRVYCPNSAGRASP</sequence>
<comment type="caution">
    <text evidence="6">The sequence shown here is derived from an EMBL/GenBank/DDBJ whole genome shotgun (WGS) entry which is preliminary data.</text>
</comment>
<dbReference type="EMBL" id="SGUG01000021">
    <property type="protein sequence ID" value="MDG0863759.1"/>
    <property type="molecule type" value="Genomic_DNA"/>
</dbReference>
<dbReference type="AlphaFoldDB" id="A0A9X4R5Y3"/>
<dbReference type="Pfam" id="PF00145">
    <property type="entry name" value="DNA_methylase"/>
    <property type="match status" value="1"/>
</dbReference>
<keyword evidence="7" id="KW-1185">Reference proteome</keyword>
<keyword evidence="3" id="KW-0680">Restriction system</keyword>
<evidence type="ECO:0000256" key="5">
    <source>
        <dbReference type="SAM" id="MobiDB-lite"/>
    </source>
</evidence>
<comment type="catalytic activity">
    <reaction evidence="4">
        <text>a 2'-deoxycytidine in DNA + S-adenosyl-L-methionine = a 5-methyl-2'-deoxycytidine in DNA + S-adenosyl-L-homocysteine + H(+)</text>
        <dbReference type="Rhea" id="RHEA:13681"/>
        <dbReference type="Rhea" id="RHEA-COMP:11369"/>
        <dbReference type="Rhea" id="RHEA-COMP:11370"/>
        <dbReference type="ChEBI" id="CHEBI:15378"/>
        <dbReference type="ChEBI" id="CHEBI:57856"/>
        <dbReference type="ChEBI" id="CHEBI:59789"/>
        <dbReference type="ChEBI" id="CHEBI:85452"/>
        <dbReference type="ChEBI" id="CHEBI:85454"/>
        <dbReference type="EC" id="2.1.1.37"/>
    </reaction>
</comment>
<name>A0A9X4R5Y3_9BURK</name>
<feature type="region of interest" description="Disordered" evidence="5">
    <location>
        <begin position="1"/>
        <end position="39"/>
    </location>
</feature>